<dbReference type="Proteomes" id="UP000633365">
    <property type="component" value="Unassembled WGS sequence"/>
</dbReference>
<evidence type="ECO:0000313" key="4">
    <source>
        <dbReference type="EMBL" id="MBK6090122.1"/>
    </source>
</evidence>
<keyword evidence="5" id="KW-1185">Reference proteome</keyword>
<dbReference type="SUPFAM" id="SSF51735">
    <property type="entry name" value="NAD(P)-binding Rossmann-fold domains"/>
    <property type="match status" value="1"/>
</dbReference>
<reference evidence="4" key="1">
    <citation type="submission" date="2021-01" db="EMBL/GenBank/DDBJ databases">
        <title>Genome public.</title>
        <authorList>
            <person name="Liu C."/>
            <person name="Sun Q."/>
        </authorList>
    </citation>
    <scope>NUCLEOTIDE SEQUENCE</scope>
    <source>
        <strain evidence="4">M6</strain>
    </source>
</reference>
<comment type="similarity">
    <text evidence="1 3">Belongs to the short-chain dehydrogenases/reductases (SDR) family.</text>
</comment>
<gene>
    <name evidence="4" type="ORF">JKK62_15980</name>
</gene>
<dbReference type="GO" id="GO:0016491">
    <property type="term" value="F:oxidoreductase activity"/>
    <property type="evidence" value="ECO:0007669"/>
    <property type="project" value="UniProtKB-KW"/>
</dbReference>
<dbReference type="PRINTS" id="PR00080">
    <property type="entry name" value="SDRFAMILY"/>
</dbReference>
<dbReference type="PANTHER" id="PTHR43976:SF16">
    <property type="entry name" value="SHORT-CHAIN DEHYDROGENASE_REDUCTASE FAMILY PROTEIN"/>
    <property type="match status" value="1"/>
</dbReference>
<organism evidence="4 5">
    <name type="scientific">Ruminococcus difficilis</name>
    <dbReference type="NCBI Taxonomy" id="2763069"/>
    <lineage>
        <taxon>Bacteria</taxon>
        <taxon>Bacillati</taxon>
        <taxon>Bacillota</taxon>
        <taxon>Clostridia</taxon>
        <taxon>Eubacteriales</taxon>
        <taxon>Oscillospiraceae</taxon>
        <taxon>Ruminococcus</taxon>
    </lineage>
</organism>
<dbReference type="Pfam" id="PF00106">
    <property type="entry name" value="adh_short"/>
    <property type="match status" value="1"/>
</dbReference>
<keyword evidence="2" id="KW-0560">Oxidoreductase</keyword>
<protein>
    <submittedName>
        <fullName evidence="4">SDR family NAD(P)-dependent oxidoreductase</fullName>
    </submittedName>
</protein>
<dbReference type="InterPro" id="IPR002347">
    <property type="entry name" value="SDR_fam"/>
</dbReference>
<evidence type="ECO:0000313" key="5">
    <source>
        <dbReference type="Proteomes" id="UP000633365"/>
    </source>
</evidence>
<evidence type="ECO:0000256" key="3">
    <source>
        <dbReference type="RuleBase" id="RU000363"/>
    </source>
</evidence>
<dbReference type="InterPro" id="IPR051911">
    <property type="entry name" value="SDR_oxidoreductase"/>
</dbReference>
<comment type="caution">
    <text evidence="4">The sequence shown here is derived from an EMBL/GenBank/DDBJ whole genome shotgun (WGS) entry which is preliminary data.</text>
</comment>
<dbReference type="InterPro" id="IPR020904">
    <property type="entry name" value="Sc_DH/Rdtase_CS"/>
</dbReference>
<dbReference type="RefSeq" id="WP_201428801.1">
    <property type="nucleotide sequence ID" value="NZ_JAEQMG010000180.1"/>
</dbReference>
<dbReference type="Gene3D" id="3.40.50.720">
    <property type="entry name" value="NAD(P)-binding Rossmann-like Domain"/>
    <property type="match status" value="1"/>
</dbReference>
<accession>A0A935C5H7</accession>
<name>A0A935C5H7_9FIRM</name>
<dbReference type="EMBL" id="JAEQMG010000180">
    <property type="protein sequence ID" value="MBK6090122.1"/>
    <property type="molecule type" value="Genomic_DNA"/>
</dbReference>
<dbReference type="PANTHER" id="PTHR43976">
    <property type="entry name" value="SHORT CHAIN DEHYDROGENASE"/>
    <property type="match status" value="1"/>
</dbReference>
<proteinExistence type="inferred from homology"/>
<sequence>MNNEKQVAVVTGGSSGIGRETALSLTKKGCTVYELSRRENPPYGVNHITADVTDEDQVKQAIEEIITREGQIDILVSNAGYGISGAAEMTASADSHAQLELNLYGTDNVIRAVLPHMRRQNSGRIVCVSSVAGILPIPFQLWYSVSKAAIAAYVLALQNEIRPYGITVCAVLPGDIATGFTDARQKDDCKNSDYGERVRRSVAVMEKDERGGMSPKKAGEYIAKLAIKKNSRPLKAIGFSYKAIAVLAKLLPRRLSNYIVGKLYAK</sequence>
<dbReference type="AlphaFoldDB" id="A0A935C5H7"/>
<dbReference type="PRINTS" id="PR00081">
    <property type="entry name" value="GDHRDH"/>
</dbReference>
<dbReference type="InterPro" id="IPR036291">
    <property type="entry name" value="NAD(P)-bd_dom_sf"/>
</dbReference>
<dbReference type="PROSITE" id="PS00061">
    <property type="entry name" value="ADH_SHORT"/>
    <property type="match status" value="1"/>
</dbReference>
<evidence type="ECO:0000256" key="2">
    <source>
        <dbReference type="ARBA" id="ARBA00023002"/>
    </source>
</evidence>
<evidence type="ECO:0000256" key="1">
    <source>
        <dbReference type="ARBA" id="ARBA00006484"/>
    </source>
</evidence>